<dbReference type="Gene3D" id="2.60.40.420">
    <property type="entry name" value="Cupredoxins - blue copper proteins"/>
    <property type="match status" value="9"/>
</dbReference>
<evidence type="ECO:0000256" key="7">
    <source>
        <dbReference type="ARBA" id="ARBA00022525"/>
    </source>
</evidence>
<dbReference type="Pfam" id="PF07732">
    <property type="entry name" value="Cu-oxidase_3"/>
    <property type="match status" value="3"/>
</dbReference>
<dbReference type="EnsemblPlants" id="ORUFI01G40780.1">
    <property type="protein sequence ID" value="ORUFI01G40780.1"/>
    <property type="gene ID" value="ORUFI01G40780"/>
</dbReference>
<evidence type="ECO:0000313" key="19">
    <source>
        <dbReference type="Proteomes" id="UP000008022"/>
    </source>
</evidence>
<evidence type="ECO:0000256" key="14">
    <source>
        <dbReference type="SAM" id="MobiDB-lite"/>
    </source>
</evidence>
<comment type="function">
    <text evidence="2 13">Lignin degradation and detoxification of lignin-derived products.</text>
</comment>
<dbReference type="InterPro" id="IPR017761">
    <property type="entry name" value="Laccase"/>
</dbReference>
<evidence type="ECO:0000256" key="13">
    <source>
        <dbReference type="RuleBase" id="RU361119"/>
    </source>
</evidence>
<dbReference type="Pfam" id="PF07731">
    <property type="entry name" value="Cu-oxidase_2"/>
    <property type="match status" value="3"/>
</dbReference>
<evidence type="ECO:0000256" key="11">
    <source>
        <dbReference type="ARBA" id="ARBA00023008"/>
    </source>
</evidence>
<feature type="domain" description="Plastocyanin-like" evidence="15">
    <location>
        <begin position="1241"/>
        <end position="1393"/>
    </location>
</feature>
<evidence type="ECO:0000256" key="2">
    <source>
        <dbReference type="ARBA" id="ARBA00002075"/>
    </source>
</evidence>
<dbReference type="NCBIfam" id="TIGR03389">
    <property type="entry name" value="laccase"/>
    <property type="match status" value="3"/>
</dbReference>
<dbReference type="GO" id="GO:0052716">
    <property type="term" value="F:hydroquinone:oxygen oxidoreductase activity"/>
    <property type="evidence" value="ECO:0007669"/>
    <property type="project" value="UniProtKB-EC"/>
</dbReference>
<dbReference type="eggNOG" id="KOG1263">
    <property type="taxonomic scope" value="Eukaryota"/>
</dbReference>
<comment type="cofactor">
    <cofactor evidence="13">
        <name>Cu cation</name>
        <dbReference type="ChEBI" id="CHEBI:23378"/>
    </cofactor>
    <text evidence="13">Binds 4 Cu cations per monomer.</text>
</comment>
<reference evidence="19" key="1">
    <citation type="submission" date="2013-06" db="EMBL/GenBank/DDBJ databases">
        <authorList>
            <person name="Zhao Q."/>
        </authorList>
    </citation>
    <scope>NUCLEOTIDE SEQUENCE</scope>
    <source>
        <strain evidence="19">cv. W1943</strain>
    </source>
</reference>
<dbReference type="STRING" id="4529.A0A0E0N510"/>
<dbReference type="PROSITE" id="PS00079">
    <property type="entry name" value="MULTICOPPER_OXIDASE1"/>
    <property type="match status" value="2"/>
</dbReference>
<evidence type="ECO:0000259" key="15">
    <source>
        <dbReference type="Pfam" id="PF00394"/>
    </source>
</evidence>
<keyword evidence="10 13" id="KW-0560">Oxidoreductase</keyword>
<feature type="region of interest" description="Disordered" evidence="14">
    <location>
        <begin position="1626"/>
        <end position="1649"/>
    </location>
</feature>
<evidence type="ECO:0000256" key="9">
    <source>
        <dbReference type="ARBA" id="ARBA00022737"/>
    </source>
</evidence>
<evidence type="ECO:0000256" key="6">
    <source>
        <dbReference type="ARBA" id="ARBA00022523"/>
    </source>
</evidence>
<keyword evidence="11 13" id="KW-0186">Copper</keyword>
<keyword evidence="7 13" id="KW-0964">Secreted</keyword>
<feature type="domain" description="Plastocyanin-like" evidence="17">
    <location>
        <begin position="526"/>
        <end position="640"/>
    </location>
</feature>
<dbReference type="Proteomes" id="UP000008022">
    <property type="component" value="Unassembled WGS sequence"/>
</dbReference>
<dbReference type="PANTHER" id="PTHR11709:SF109">
    <property type="entry name" value="LACCASE-7"/>
    <property type="match status" value="1"/>
</dbReference>
<dbReference type="InterPro" id="IPR011706">
    <property type="entry name" value="Cu-oxidase_C"/>
</dbReference>
<name>A0A0E0N510_ORYRU</name>
<dbReference type="PROSITE" id="PS00080">
    <property type="entry name" value="MULTICOPPER_OXIDASE2"/>
    <property type="match status" value="3"/>
</dbReference>
<evidence type="ECO:0000259" key="16">
    <source>
        <dbReference type="Pfam" id="PF07731"/>
    </source>
</evidence>
<proteinExistence type="inferred from homology"/>
<evidence type="ECO:0000313" key="18">
    <source>
        <dbReference type="EnsemblPlants" id="ORUFI01G40780.1"/>
    </source>
</evidence>
<dbReference type="Pfam" id="PF00394">
    <property type="entry name" value="Cu-oxidase"/>
    <property type="match status" value="3"/>
</dbReference>
<keyword evidence="19" id="KW-1185">Reference proteome</keyword>
<feature type="domain" description="Plastocyanin-like" evidence="15">
    <location>
        <begin position="89"/>
        <end position="223"/>
    </location>
</feature>
<keyword evidence="6 13" id="KW-0052">Apoplast</keyword>
<accession>A0A0E0N510</accession>
<feature type="domain" description="Plastocyanin-like" evidence="16">
    <location>
        <begin position="899"/>
        <end position="1030"/>
    </location>
</feature>
<dbReference type="InterPro" id="IPR001117">
    <property type="entry name" value="Cu-oxidase_2nd"/>
</dbReference>
<comment type="catalytic activity">
    <reaction evidence="1 13">
        <text>4 hydroquinone + O2 = 4 benzosemiquinone + 2 H2O</text>
        <dbReference type="Rhea" id="RHEA:11276"/>
        <dbReference type="ChEBI" id="CHEBI:15377"/>
        <dbReference type="ChEBI" id="CHEBI:15379"/>
        <dbReference type="ChEBI" id="CHEBI:17594"/>
        <dbReference type="ChEBI" id="CHEBI:17977"/>
        <dbReference type="EC" id="1.10.3.2"/>
    </reaction>
</comment>
<dbReference type="InterPro" id="IPR045087">
    <property type="entry name" value="Cu-oxidase_fam"/>
</dbReference>
<evidence type="ECO:0000256" key="5">
    <source>
        <dbReference type="ARBA" id="ARBA00012297"/>
    </source>
</evidence>
<dbReference type="CDD" id="cd13875">
    <property type="entry name" value="CuRO_2_LCC_plant"/>
    <property type="match status" value="3"/>
</dbReference>
<dbReference type="InterPro" id="IPR034285">
    <property type="entry name" value="CuRO_2_LCC"/>
</dbReference>
<dbReference type="SUPFAM" id="SSF49503">
    <property type="entry name" value="Cupredoxins"/>
    <property type="match status" value="9"/>
</dbReference>
<evidence type="ECO:0000256" key="1">
    <source>
        <dbReference type="ARBA" id="ARBA00000349"/>
    </source>
</evidence>
<feature type="domain" description="Plastocyanin-like" evidence="16">
    <location>
        <begin position="354"/>
        <end position="489"/>
    </location>
</feature>
<dbReference type="InterPro" id="IPR033138">
    <property type="entry name" value="Cu_oxidase_CS"/>
</dbReference>
<comment type="subcellular location">
    <subcellularLocation>
        <location evidence="3 13">Secreted</location>
        <location evidence="3 13">Extracellular space</location>
        <location evidence="3 13">Apoplast</location>
    </subcellularLocation>
</comment>
<dbReference type="GO" id="GO:0048046">
    <property type="term" value="C:apoplast"/>
    <property type="evidence" value="ECO:0007669"/>
    <property type="project" value="UniProtKB-SubCell"/>
</dbReference>
<evidence type="ECO:0000256" key="8">
    <source>
        <dbReference type="ARBA" id="ARBA00022723"/>
    </source>
</evidence>
<feature type="domain" description="Plastocyanin-like" evidence="17">
    <location>
        <begin position="13"/>
        <end position="77"/>
    </location>
</feature>
<dbReference type="InterPro" id="IPR008972">
    <property type="entry name" value="Cupredoxin"/>
</dbReference>
<dbReference type="EC" id="1.10.3.2" evidence="5 13"/>
<dbReference type="PANTHER" id="PTHR11709">
    <property type="entry name" value="MULTI-COPPER OXIDASE"/>
    <property type="match status" value="1"/>
</dbReference>
<keyword evidence="9 13" id="KW-0677">Repeat</keyword>
<dbReference type="CDD" id="cd13849">
    <property type="entry name" value="CuRO_1_LCC_plant"/>
    <property type="match status" value="2"/>
</dbReference>
<dbReference type="OMA" id="WWKADVM"/>
<dbReference type="GO" id="GO:0005507">
    <property type="term" value="F:copper ion binding"/>
    <property type="evidence" value="ECO:0007669"/>
    <property type="project" value="InterPro"/>
</dbReference>
<keyword evidence="12 13" id="KW-0439">Lignin degradation</keyword>
<dbReference type="InterPro" id="IPR034288">
    <property type="entry name" value="CuRO_1_LCC"/>
</dbReference>
<dbReference type="Gramene" id="ORUFI01G40780.1">
    <property type="protein sequence ID" value="ORUFI01G40780.1"/>
    <property type="gene ID" value="ORUFI01G40780"/>
</dbReference>
<evidence type="ECO:0000256" key="4">
    <source>
        <dbReference type="ARBA" id="ARBA00010609"/>
    </source>
</evidence>
<feature type="domain" description="Plastocyanin-like" evidence="15">
    <location>
        <begin position="652"/>
        <end position="803"/>
    </location>
</feature>
<evidence type="ECO:0000256" key="10">
    <source>
        <dbReference type="ARBA" id="ARBA00023002"/>
    </source>
</evidence>
<comment type="similarity">
    <text evidence="4 13">Belongs to the multicopper oxidase family.</text>
</comment>
<organism evidence="18 19">
    <name type="scientific">Oryza rufipogon</name>
    <name type="common">Brownbeard rice</name>
    <name type="synonym">Asian wild rice</name>
    <dbReference type="NCBI Taxonomy" id="4529"/>
    <lineage>
        <taxon>Eukaryota</taxon>
        <taxon>Viridiplantae</taxon>
        <taxon>Streptophyta</taxon>
        <taxon>Embryophyta</taxon>
        <taxon>Tracheophyta</taxon>
        <taxon>Spermatophyta</taxon>
        <taxon>Magnoliopsida</taxon>
        <taxon>Liliopsida</taxon>
        <taxon>Poales</taxon>
        <taxon>Poaceae</taxon>
        <taxon>BOP clade</taxon>
        <taxon>Oryzoideae</taxon>
        <taxon>Oryzeae</taxon>
        <taxon>Oryzinae</taxon>
        <taxon>Oryza</taxon>
    </lineage>
</organism>
<dbReference type="HOGENOM" id="CLU_003210_0_0_1"/>
<feature type="compositionally biased region" description="Polar residues" evidence="14">
    <location>
        <begin position="1639"/>
        <end position="1649"/>
    </location>
</feature>
<dbReference type="InterPro" id="IPR011707">
    <property type="entry name" value="Cu-oxidase-like_N"/>
</dbReference>
<reference evidence="18" key="2">
    <citation type="submission" date="2015-06" db="UniProtKB">
        <authorList>
            <consortium name="EnsemblPlants"/>
        </authorList>
    </citation>
    <scope>IDENTIFICATION</scope>
</reference>
<evidence type="ECO:0000259" key="17">
    <source>
        <dbReference type="Pfam" id="PF07732"/>
    </source>
</evidence>
<keyword evidence="8 13" id="KW-0479">Metal-binding</keyword>
<feature type="domain" description="Plastocyanin-like" evidence="16">
    <location>
        <begin position="1506"/>
        <end position="1620"/>
    </location>
</feature>
<sequence length="1649" mass="178811">MCDKLTNGAANGAHGVFQRGTPWADGPAMVTQCPIRPGHRYTYRFAVAGQEGTLWWHAHSSYMRATVYGALVIRPRRAGGYPFPTPYEEKTVLLGEWWNGDPVALESQSFSTGIPAPNADAYTINGMPGDSYLCPETTNRIAKFEVRRDKTYLLRIINAALNTAFFFKVAGHTFTVVAADASYTEPYATDVIVIAPGQTVDALMAADASPGCYHMAISSYQSAIPFPPRPAGFNGNTSTAVVEYVDATATTDAGSPVLPVMPKPNDTYTANQFYTSLTALIRPGRRTVPLTVDTRMLVTVGLGFSSCQPEQTQCNRSAPVVLANMNNVSFALPNTVSMLEALYRNTADGVYTRDFPDQPPVAFDYTSRGLLGNSPLASTGSPSTKVKTLRYNATVEMVLQNTALVGLESHPMHLHGFNFFVVAQGFGNNDGEAAGAGEFNLVNPQERNTVAVPTGGWAVIRFVADNPGMWAMHCHIDSHFAIGLAMVFEMVIPWCSSMMRLLWFLFALLLARSVADAATANYTFTVESMRVSRLCNSTDIIAVNGQLPGPMIEVNEGDAVAVEVINGSPYNLTIHWHGILQLLTPWADGPSMVTQCPIQPNSSYTYRFNVTGQEGTLWWHAHSSFLRATVYGALIIRPRNGSAYPFPAPDQEVPIVLGEWWSRNVVDIESDAVSSGQLPRESDAFTVNGVTGELYQCANDTFTVDVQPNTTVLLRVINAGLNTHLFFKVAGHAFTVVAVDACYTANYTTDTLVLAPGHTVDALMVTNASAGSYYMAVQAYDSLSPTTMAVTDDTTATAIVRYNTTSTKKNATPVMPTMPQSSDSATANAFYFGLRGPPSPSAPAVPTKVDVNMTIELGLGQLPCDSTQSSCSGKSVAAAMNGVSFRLPSQMSLLEAQFNRTPGVYTADFPDAPQPSGTPMVEGTKVRRLKYNSTVEIVLQNPTAFPSENHPIHLHGFNFFVLAQGLGNFTPGNVSGYNLVDPVSRNTLAVPTGGWAVIRFVANNPGMWFFHCHLDAHVPMGLGMVFAVDNGTTPDSFLPPPPVDLPKIEDGDDAEFRKILALCSHQISHETRIIIVFRGLRGTPAMASAAMLVPLVLVLCTAAASAAVVEHTFKVGGTKITQLCMNSVIYTANQQLPGPTIEVTEGDTLVVHAVNDSPYPLSLHWHGVYQLRSGWNDGANKITQCPIQPSGNFTYRFNITGQEGTLWWHAHSSLLRATIYGALIIKPRNGPSGYPFPEPYEEIPILLGEWWNRNVDDVENDGYLTGLGPQISDALTINGMPGDQNRCKGSAMYEVEVEYGKTCLLRIINAAVNVELFFKVAGHTFTVVAADASYTKPYATDVIVIAPGQTVDALMNTTASPGRYYMAAHVFDSKTVAVPFDQSTATGIVKYKGVPNYAPAAMPSLPPHDDVVTAGRFYWSLTGLARPSDPGVPTTVDHNMVVTFGLDQAPCAPNQTKCSGFALVAAMNRNSFQFPDQKVSLLEALYKGVPGVYSEDFPDFPPPMQGFRKATAVKKVKYNDVVEVVLQSEQYSSTLGTENHPIHLHGFDFYLLAQGLGRFNPSMKSKYNLVDPQVRNTVAVPAGGWAVIRFMANNPGMWFMHCHLDAHLPLGLAMVFEVLNGPAPNLLPPPPPKVQPMNSRKQQNTVRQR</sequence>
<evidence type="ECO:0000256" key="12">
    <source>
        <dbReference type="ARBA" id="ARBA00023185"/>
    </source>
</evidence>
<dbReference type="GO" id="GO:0046274">
    <property type="term" value="P:lignin catabolic process"/>
    <property type="evidence" value="ECO:0007669"/>
    <property type="project" value="UniProtKB-KW"/>
</dbReference>
<dbReference type="InterPro" id="IPR002355">
    <property type="entry name" value="Cu_oxidase_Cu_BS"/>
</dbReference>
<feature type="domain" description="Plastocyanin-like" evidence="17">
    <location>
        <begin position="1118"/>
        <end position="1229"/>
    </location>
</feature>
<evidence type="ECO:0000256" key="3">
    <source>
        <dbReference type="ARBA" id="ARBA00004271"/>
    </source>
</evidence>
<protein>
    <recommendedName>
        <fullName evidence="5 13">Laccase</fullName>
        <ecNumber evidence="5 13">1.10.3.2</ecNumber>
    </recommendedName>
    <alternativeName>
        <fullName evidence="13">Benzenediol:oxygen oxidoreductase</fullName>
    </alternativeName>
    <alternativeName>
        <fullName evidence="13">Diphenol oxidase</fullName>
    </alternativeName>
    <alternativeName>
        <fullName evidence="13">Urishiol oxidase</fullName>
    </alternativeName>
</protein>